<protein>
    <recommendedName>
        <fullName evidence="1">Heterokaryon incompatibility domain-containing protein</fullName>
    </recommendedName>
</protein>
<reference evidence="3" key="1">
    <citation type="submission" date="2016-03" db="EMBL/GenBank/DDBJ databases">
        <authorList>
            <person name="Guldener U."/>
        </authorList>
    </citation>
    <scope>NUCLEOTIDE SEQUENCE [LARGE SCALE GENOMIC DNA]</scope>
</reference>
<dbReference type="EMBL" id="FJVC01000610">
    <property type="protein sequence ID" value="CZT52615.1"/>
    <property type="molecule type" value="Genomic_DNA"/>
</dbReference>
<dbReference type="Proteomes" id="UP000177625">
    <property type="component" value="Unassembled WGS sequence"/>
</dbReference>
<name>A0A1E1MUW8_RHYSE</name>
<accession>A0A1E1MUW8</accession>
<dbReference type="PANTHER" id="PTHR24148:SF73">
    <property type="entry name" value="HET DOMAIN PROTEIN (AFU_ORTHOLOGUE AFUA_8G01020)"/>
    <property type="match status" value="1"/>
</dbReference>
<dbReference type="Pfam" id="PF06985">
    <property type="entry name" value="HET"/>
    <property type="match status" value="1"/>
</dbReference>
<dbReference type="PANTHER" id="PTHR24148">
    <property type="entry name" value="ANKYRIN REPEAT DOMAIN-CONTAINING PROTEIN 39 HOMOLOG-RELATED"/>
    <property type="match status" value="1"/>
</dbReference>
<proteinExistence type="predicted"/>
<evidence type="ECO:0000259" key="1">
    <source>
        <dbReference type="Pfam" id="PF06985"/>
    </source>
</evidence>
<feature type="domain" description="Heterokaryon incompatibility" evidence="1">
    <location>
        <begin position="91"/>
        <end position="157"/>
    </location>
</feature>
<evidence type="ECO:0000313" key="2">
    <source>
        <dbReference type="EMBL" id="CZT52615.1"/>
    </source>
</evidence>
<sequence>MSGRREQFGLSPQNPMRTQPIIRLGVNRAASASNQKPSSSANIAIEAHVQYKPLDFETYEIRLLRLQWGSENIGDIHCSLEHASLINPGPYIALSYCWGNFGDAKHIYVDGVKYKATVNLVSALQTIRKLKRNTGDGAFTRLWVDAICINQNDLQERIWMGGITVQEESLLKSQDIRNINPILAGSTGLQLKVRGTLIGTVTHLTSAMRPHSRDSKPLPPRAPWIDSTATLAAKITELGSPSPDVSKFLLTIWYELLLS</sequence>
<dbReference type="InterPro" id="IPR052895">
    <property type="entry name" value="HetReg/Transcr_Mod"/>
</dbReference>
<organism evidence="2 3">
    <name type="scientific">Rhynchosporium secalis</name>
    <name type="common">Barley scald fungus</name>
    <dbReference type="NCBI Taxonomy" id="38038"/>
    <lineage>
        <taxon>Eukaryota</taxon>
        <taxon>Fungi</taxon>
        <taxon>Dikarya</taxon>
        <taxon>Ascomycota</taxon>
        <taxon>Pezizomycotina</taxon>
        <taxon>Leotiomycetes</taxon>
        <taxon>Helotiales</taxon>
        <taxon>Ploettnerulaceae</taxon>
        <taxon>Rhynchosporium</taxon>
    </lineage>
</organism>
<gene>
    <name evidence="2" type="ORF">RSE6_13967</name>
</gene>
<dbReference type="AlphaFoldDB" id="A0A1E1MUW8"/>
<keyword evidence="3" id="KW-1185">Reference proteome</keyword>
<evidence type="ECO:0000313" key="3">
    <source>
        <dbReference type="Proteomes" id="UP000177625"/>
    </source>
</evidence>
<dbReference type="InterPro" id="IPR010730">
    <property type="entry name" value="HET"/>
</dbReference>